<dbReference type="EMBL" id="DQ890022">
    <property type="protein sequence ID" value="ABT15915.1"/>
    <property type="molecule type" value="Genomic_DNA"/>
</dbReference>
<dbReference type="RefSeq" id="YP_001426262.1">
    <property type="nucleotide sequence ID" value="NC_008603.1"/>
</dbReference>
<evidence type="ECO:0000313" key="2">
    <source>
        <dbReference type="Proteomes" id="UP000204095"/>
    </source>
</evidence>
<reference evidence="1 2" key="1">
    <citation type="journal article" date="2007" name="Virology">
        <title>Sequence and annotation of the 314-kb MT325 and the 321-kb FR483 viruses that infect Chlorella Pbi.</title>
        <authorList>
            <person name="Fitzgerald L.A."/>
            <person name="Graves M.V."/>
            <person name="Li X."/>
            <person name="Feldblyum T."/>
            <person name="Hartigan J."/>
            <person name="Van Etten J.L."/>
        </authorList>
    </citation>
    <scope>NUCLEOTIDE SEQUENCE [LARGE SCALE GENOMIC DNA]</scope>
    <source>
        <strain evidence="1 2">FR483</strain>
    </source>
</reference>
<organism evidence="1 2">
    <name type="scientific">Paramecium bursaria Chlorella virus FR483</name>
    <name type="common">PBCV-FR483</name>
    <dbReference type="NCBI Taxonomy" id="399781"/>
    <lineage>
        <taxon>Viruses</taxon>
        <taxon>Varidnaviria</taxon>
        <taxon>Bamfordvirae</taxon>
        <taxon>Nucleocytoviricota</taxon>
        <taxon>Megaviricetes</taxon>
        <taxon>Algavirales</taxon>
        <taxon>Phycodnaviridae</taxon>
        <taxon>Chlorovirus</taxon>
        <taxon>Chlorovirus conductrix</taxon>
        <taxon>Paramecium bursaria Chlorella virus A1</taxon>
    </lineage>
</organism>
<organismHost>
    <name type="scientific">Paramecium bursaria</name>
    <dbReference type="NCBI Taxonomy" id="74790"/>
</organismHost>
<accession>A7J7Y4</accession>
<gene>
    <name evidence="1" type="primary">n630L</name>
    <name evidence="1" type="ORF">FR483_n630L</name>
</gene>
<evidence type="ECO:0000313" key="1">
    <source>
        <dbReference type="EMBL" id="ABT15915.1"/>
    </source>
</evidence>
<sequence>MGCRRVGRVAEGVHGSCSRCRATDHHGPRWLWHGHGRLWRRSGRRGVLLDALHNTFVKYHLQMSFDPGYAKEI</sequence>
<dbReference type="Proteomes" id="UP000204095">
    <property type="component" value="Segment"/>
</dbReference>
<proteinExistence type="predicted"/>
<dbReference type="KEGG" id="vg:5469818"/>
<protein>
    <submittedName>
        <fullName evidence="1">Uncharacterized protein n630L</fullName>
    </submittedName>
</protein>
<dbReference type="GeneID" id="5469818"/>
<name>A7J7Y4_PBCVF</name>